<keyword evidence="18" id="KW-1185">Reference proteome</keyword>
<evidence type="ECO:0000256" key="9">
    <source>
        <dbReference type="ARBA" id="ARBA00022840"/>
    </source>
</evidence>
<evidence type="ECO:0000256" key="12">
    <source>
        <dbReference type="PROSITE-ProRule" id="PRU00175"/>
    </source>
</evidence>
<evidence type="ECO:0000256" key="14">
    <source>
        <dbReference type="SAM" id="MobiDB-lite"/>
    </source>
</evidence>
<dbReference type="Gene3D" id="1.20.120.1750">
    <property type="match status" value="1"/>
</dbReference>
<dbReference type="GO" id="GO:0005524">
    <property type="term" value="F:ATP binding"/>
    <property type="evidence" value="ECO:0007669"/>
    <property type="project" value="UniProtKB-UniRule"/>
</dbReference>
<dbReference type="EMBL" id="CM017321">
    <property type="protein sequence ID" value="KAE7999764.1"/>
    <property type="molecule type" value="Genomic_DNA"/>
</dbReference>
<dbReference type="InterPro" id="IPR013083">
    <property type="entry name" value="Znf_RING/FYVE/PHD"/>
</dbReference>
<protein>
    <recommendedName>
        <fullName evidence="13">Ribulose bisphosphate carboxylase/oxygenase activase, chloroplastic</fullName>
        <shortName evidence="13">RA</shortName>
        <shortName evidence="13">RuBisCO activase</shortName>
    </recommendedName>
</protein>
<dbReference type="CDD" id="cd22584">
    <property type="entry name" value="Rcat_RBR_unk"/>
    <property type="match status" value="1"/>
</dbReference>
<dbReference type="InterPro" id="IPR044960">
    <property type="entry name" value="RCA-like"/>
</dbReference>
<dbReference type="InterPro" id="IPR017907">
    <property type="entry name" value="Znf_RING_CS"/>
</dbReference>
<proteinExistence type="inferred from homology"/>
<dbReference type="FunFam" id="3.30.40.10:FF:000230">
    <property type="entry name" value="RBR-type E3 ubiquitin transferase"/>
    <property type="match status" value="1"/>
</dbReference>
<keyword evidence="3" id="KW-0479">Metal-binding</keyword>
<dbReference type="Gene3D" id="3.40.50.300">
    <property type="entry name" value="P-loop containing nucleotide triphosphate hydrolases"/>
    <property type="match status" value="1"/>
</dbReference>
<dbReference type="SUPFAM" id="SSF57850">
    <property type="entry name" value="RING/U-box"/>
    <property type="match status" value="3"/>
</dbReference>
<evidence type="ECO:0000256" key="2">
    <source>
        <dbReference type="ARBA" id="ARBA00022679"/>
    </source>
</evidence>
<dbReference type="PROSITE" id="PS50089">
    <property type="entry name" value="ZF_RING_2"/>
    <property type="match status" value="1"/>
</dbReference>
<dbReference type="Proteomes" id="UP000327013">
    <property type="component" value="Chromosome 1"/>
</dbReference>
<dbReference type="PANTHER" id="PTHR32429:SF11">
    <property type="entry name" value="RIBULOSE BISPHOSPHATE CARBOXYLASE_OXYGENASE ACTIVASE, CHLOROPLASTIC"/>
    <property type="match status" value="1"/>
</dbReference>
<dbReference type="InterPro" id="IPR002867">
    <property type="entry name" value="IBR_dom"/>
</dbReference>
<reference evidence="17 18" key="1">
    <citation type="submission" date="2019-06" db="EMBL/GenBank/DDBJ databases">
        <title>A chromosomal-level reference genome of Carpinus fangiana (Coryloideae, Betulaceae).</title>
        <authorList>
            <person name="Yang X."/>
            <person name="Wang Z."/>
            <person name="Zhang L."/>
            <person name="Hao G."/>
            <person name="Liu J."/>
            <person name="Yang Y."/>
        </authorList>
    </citation>
    <scope>NUCLEOTIDE SEQUENCE [LARGE SCALE GENOMIC DNA]</scope>
    <source>
        <strain evidence="17">Cfa_2016G</strain>
        <tissue evidence="17">Leaf</tissue>
    </source>
</reference>
<dbReference type="Pfam" id="PF01485">
    <property type="entry name" value="IBR"/>
    <property type="match status" value="2"/>
</dbReference>
<feature type="domain" description="RING-type" evidence="16">
    <location>
        <begin position="82"/>
        <end position="291"/>
    </location>
</feature>
<evidence type="ECO:0000256" key="7">
    <source>
        <dbReference type="ARBA" id="ARBA00022786"/>
    </source>
</evidence>
<dbReference type="SMART" id="SM00647">
    <property type="entry name" value="IBR"/>
    <property type="match status" value="2"/>
</dbReference>
<evidence type="ECO:0000313" key="18">
    <source>
        <dbReference type="Proteomes" id="UP000327013"/>
    </source>
</evidence>
<evidence type="ECO:0000256" key="11">
    <source>
        <dbReference type="ARBA" id="ARBA00025781"/>
    </source>
</evidence>
<dbReference type="OrthoDB" id="2014558at2759"/>
<evidence type="ECO:0000259" key="15">
    <source>
        <dbReference type="PROSITE" id="PS50089"/>
    </source>
</evidence>
<evidence type="ECO:0000256" key="13">
    <source>
        <dbReference type="RuleBase" id="RU369045"/>
    </source>
</evidence>
<dbReference type="Pfam" id="PF00004">
    <property type="entry name" value="AAA"/>
    <property type="match status" value="1"/>
</dbReference>
<dbReference type="PANTHER" id="PTHR32429">
    <property type="match status" value="1"/>
</dbReference>
<evidence type="ECO:0000256" key="5">
    <source>
        <dbReference type="ARBA" id="ARBA00022741"/>
    </source>
</evidence>
<evidence type="ECO:0000256" key="8">
    <source>
        <dbReference type="ARBA" id="ARBA00022833"/>
    </source>
</evidence>
<evidence type="ECO:0000256" key="10">
    <source>
        <dbReference type="ARBA" id="ARBA00025556"/>
    </source>
</evidence>
<dbReference type="Pfam" id="PF21228">
    <property type="entry name" value="RuBisCO_activase_AAA_helical"/>
    <property type="match status" value="1"/>
</dbReference>
<dbReference type="GO" id="GO:0046863">
    <property type="term" value="F:ribulose-1,5-bisphosphate carboxylase/oxygenase activator activity"/>
    <property type="evidence" value="ECO:0007669"/>
    <property type="project" value="UniProtKB-UniRule"/>
</dbReference>
<dbReference type="GO" id="GO:0008270">
    <property type="term" value="F:zinc ion binding"/>
    <property type="evidence" value="ECO:0007669"/>
    <property type="project" value="UniProtKB-KW"/>
</dbReference>
<dbReference type="PROSITE" id="PS51873">
    <property type="entry name" value="TRIAD"/>
    <property type="match status" value="1"/>
</dbReference>
<sequence>MAQESTSDLMFVDDFYFSLLFDEEKEEILPVSDAKYAEGLQFQEGVMGDLITSQMANTGASSSPTIQAIHPTPNPEEAGESSRCFCEICVERKDGDQMFRNERCVHSFCSDCIIKHVATKIQDGITVVSCPGLECKGVLEFDDCQPMLPKEVLERWDEELCRALFASEMMFYCPFKDCSAMLVNDNGGGDVIRESECPFCHRLFCAQCQVPWHPGVECEEFQILDESEKGRDDLMLRELAHEKKWKRCPNCQYFVERTEGCLHMTCRCAFQFCYGCGAAWTSDHGGCHAPHARAWKSSGTGGRRIESVKRRITPKNLYIILQLSNSKEMALNSFAFPLHFLPLAPTAKSSYPSFSLHCSKSSFPEKADDGKNDSCGEPERPGRLSEQSSWEAKDSEGRDYLYRLGKEADNMNIAVGARAGVIDDLFAGNFLGRDSDIVFDYRQKVTRSFEHIRGDYYIAPLFMDKVVTHIVKNYIAHLLNTKVPLILGIWGGKGQGKSFQTELIFQTLGIEPVIMSAGELESERAGEPGKLIRERYRTASQVVQNQGKMSCLMINDIDAGLGRFASIPIPHAPCQLKPSKKLTKGCSLLCSVMFLPTMFFLNHVVSTVSNVYIVICFFNHTVSTISNVYIMIFRNLQPNHEDIVNIVHQMYEKDGISRDDVIRIVDKFPNQALDFYGALRSRTYDKSISKWIDDVGGVEKLGDKLLRRKKNEKLPVFTPPKQTLEALLESGRSLLKEQQLVMESKLSKEYMKNIDD</sequence>
<dbReference type="GO" id="GO:0016887">
    <property type="term" value="F:ATP hydrolysis activity"/>
    <property type="evidence" value="ECO:0007669"/>
    <property type="project" value="UniProtKB-UniRule"/>
</dbReference>
<dbReference type="CDD" id="cd22582">
    <property type="entry name" value="BRcat_RBR_unk"/>
    <property type="match status" value="1"/>
</dbReference>
<keyword evidence="7" id="KW-0833">Ubl conjugation pathway</keyword>
<feature type="region of interest" description="Disordered" evidence="14">
    <location>
        <begin position="363"/>
        <end position="392"/>
    </location>
</feature>
<dbReference type="InterPro" id="IPR048571">
    <property type="entry name" value="RuBisCO_activase_AAA_helical"/>
</dbReference>
<gene>
    <name evidence="17" type="ORF">FH972_004165</name>
</gene>
<dbReference type="Gene3D" id="1.10.8.1070">
    <property type="match status" value="1"/>
</dbReference>
<evidence type="ECO:0000256" key="4">
    <source>
        <dbReference type="ARBA" id="ARBA00022737"/>
    </source>
</evidence>
<accession>A0A5N6QN02</accession>
<evidence type="ECO:0000256" key="3">
    <source>
        <dbReference type="ARBA" id="ARBA00022723"/>
    </source>
</evidence>
<dbReference type="InterPro" id="IPR001841">
    <property type="entry name" value="Znf_RING"/>
</dbReference>
<name>A0A5N6QN02_9ROSI</name>
<feature type="compositionally biased region" description="Basic and acidic residues" evidence="14">
    <location>
        <begin position="363"/>
        <end position="383"/>
    </location>
</feature>
<dbReference type="InterPro" id="IPR044066">
    <property type="entry name" value="TRIAD_supradom"/>
</dbReference>
<keyword evidence="13" id="KW-0934">Plastid</keyword>
<evidence type="ECO:0000313" key="17">
    <source>
        <dbReference type="EMBL" id="KAE7999764.1"/>
    </source>
</evidence>
<organism evidence="17 18">
    <name type="scientific">Carpinus fangiana</name>
    <dbReference type="NCBI Taxonomy" id="176857"/>
    <lineage>
        <taxon>Eukaryota</taxon>
        <taxon>Viridiplantae</taxon>
        <taxon>Streptophyta</taxon>
        <taxon>Embryophyta</taxon>
        <taxon>Tracheophyta</taxon>
        <taxon>Spermatophyta</taxon>
        <taxon>Magnoliopsida</taxon>
        <taxon>eudicotyledons</taxon>
        <taxon>Gunneridae</taxon>
        <taxon>Pentapetalae</taxon>
        <taxon>rosids</taxon>
        <taxon>fabids</taxon>
        <taxon>Fagales</taxon>
        <taxon>Betulaceae</taxon>
        <taxon>Carpinus</taxon>
    </lineage>
</organism>
<keyword evidence="6 12" id="KW-0863">Zinc-finger</keyword>
<keyword evidence="2" id="KW-0808">Transferase</keyword>
<dbReference type="GO" id="GO:0016740">
    <property type="term" value="F:transferase activity"/>
    <property type="evidence" value="ECO:0007669"/>
    <property type="project" value="UniProtKB-KW"/>
</dbReference>
<dbReference type="InterPro" id="IPR027417">
    <property type="entry name" value="P-loop_NTPase"/>
</dbReference>
<comment type="function">
    <text evidence="10 13">Activation of RuBisCO (ribulose-1,5-bisphosphate carboxylase/oxygenase; EC 4.1.1.39) involves the ATP-dependent carboxylation of the epsilon-amino group of lysine leading to a carbamate structure.</text>
</comment>
<keyword evidence="13" id="KW-0150">Chloroplast</keyword>
<comment type="similarity">
    <text evidence="11 13">Belongs to the RuBisCO activase family.</text>
</comment>
<evidence type="ECO:0000259" key="16">
    <source>
        <dbReference type="PROSITE" id="PS51873"/>
    </source>
</evidence>
<keyword evidence="5 13" id="KW-0547">Nucleotide-binding</keyword>
<comment type="subcellular location">
    <subcellularLocation>
        <location evidence="1 13">Plastid</location>
        <location evidence="1 13">Chloroplast stroma</location>
    </subcellularLocation>
</comment>
<evidence type="ECO:0000256" key="1">
    <source>
        <dbReference type="ARBA" id="ARBA00004470"/>
    </source>
</evidence>
<feature type="domain" description="RING-type" evidence="15">
    <location>
        <begin position="86"/>
        <end position="131"/>
    </location>
</feature>
<dbReference type="Gene3D" id="3.30.40.10">
    <property type="entry name" value="Zinc/RING finger domain, C3HC4 (zinc finger)"/>
    <property type="match status" value="1"/>
</dbReference>
<keyword evidence="9 13" id="KW-0067">ATP-binding</keyword>
<dbReference type="AlphaFoldDB" id="A0A5N6QN02"/>
<dbReference type="PROSITE" id="PS00518">
    <property type="entry name" value="ZF_RING_1"/>
    <property type="match status" value="1"/>
</dbReference>
<keyword evidence="4" id="KW-0677">Repeat</keyword>
<dbReference type="SUPFAM" id="SSF52540">
    <property type="entry name" value="P-loop containing nucleoside triphosphate hydrolases"/>
    <property type="match status" value="1"/>
</dbReference>
<dbReference type="GO" id="GO:0009570">
    <property type="term" value="C:chloroplast stroma"/>
    <property type="evidence" value="ECO:0007669"/>
    <property type="project" value="UniProtKB-SubCell"/>
</dbReference>
<dbReference type="InterPro" id="IPR003959">
    <property type="entry name" value="ATPase_AAA_core"/>
</dbReference>
<evidence type="ECO:0000256" key="6">
    <source>
        <dbReference type="ARBA" id="ARBA00022771"/>
    </source>
</evidence>
<keyword evidence="8" id="KW-0862">Zinc</keyword>